<feature type="region of interest" description="Disordered" evidence="4">
    <location>
        <begin position="482"/>
        <end position="584"/>
    </location>
</feature>
<accession>A0A8D2LWQ1</accession>
<proteinExistence type="predicted"/>
<feature type="compositionally biased region" description="Basic and acidic residues" evidence="4">
    <location>
        <begin position="335"/>
        <end position="348"/>
    </location>
</feature>
<evidence type="ECO:0000259" key="5">
    <source>
        <dbReference type="Pfam" id="PF11904"/>
    </source>
</evidence>
<feature type="compositionally biased region" description="Low complexity" evidence="4">
    <location>
        <begin position="300"/>
        <end position="311"/>
    </location>
</feature>
<keyword evidence="2" id="KW-0677">Repeat</keyword>
<gene>
    <name evidence="6" type="primary">ANKRD13A</name>
</gene>
<dbReference type="PANTHER" id="PTHR12447">
    <property type="entry name" value="ANKYRIN REPEAT DOMAIN-CONTAINING PROTEIN 13"/>
    <property type="match status" value="1"/>
</dbReference>
<feature type="region of interest" description="Disordered" evidence="4">
    <location>
        <begin position="228"/>
        <end position="260"/>
    </location>
</feature>
<evidence type="ECO:0000256" key="2">
    <source>
        <dbReference type="ARBA" id="ARBA00022737"/>
    </source>
</evidence>
<keyword evidence="3" id="KW-0472">Membrane</keyword>
<dbReference type="InterPro" id="IPR021832">
    <property type="entry name" value="ANKRD13"/>
</dbReference>
<feature type="compositionally biased region" description="Low complexity" evidence="4">
    <location>
        <begin position="433"/>
        <end position="443"/>
    </location>
</feature>
<dbReference type="Proteomes" id="UP000694545">
    <property type="component" value="Unplaced"/>
</dbReference>
<feature type="region of interest" description="Disordered" evidence="4">
    <location>
        <begin position="420"/>
        <end position="469"/>
    </location>
</feature>
<organism evidence="6 7">
    <name type="scientific">Varanus komodoensis</name>
    <name type="common">Komodo dragon</name>
    <dbReference type="NCBI Taxonomy" id="61221"/>
    <lineage>
        <taxon>Eukaryota</taxon>
        <taxon>Metazoa</taxon>
        <taxon>Chordata</taxon>
        <taxon>Craniata</taxon>
        <taxon>Vertebrata</taxon>
        <taxon>Euteleostomi</taxon>
        <taxon>Lepidosauria</taxon>
        <taxon>Squamata</taxon>
        <taxon>Bifurcata</taxon>
        <taxon>Unidentata</taxon>
        <taxon>Episquamata</taxon>
        <taxon>Toxicofera</taxon>
        <taxon>Anguimorpha</taxon>
        <taxon>Paleoanguimorpha</taxon>
        <taxon>Varanoidea</taxon>
        <taxon>Varanidae</taxon>
        <taxon>Varanus</taxon>
    </lineage>
</organism>
<reference evidence="6" key="1">
    <citation type="submission" date="2025-08" db="UniProtKB">
        <authorList>
            <consortium name="Ensembl"/>
        </authorList>
    </citation>
    <scope>IDENTIFICATION</scope>
</reference>
<feature type="region of interest" description="Disordered" evidence="4">
    <location>
        <begin position="328"/>
        <end position="349"/>
    </location>
</feature>
<feature type="region of interest" description="Disordered" evidence="4">
    <location>
        <begin position="290"/>
        <end position="311"/>
    </location>
</feature>
<evidence type="ECO:0000313" key="6">
    <source>
        <dbReference type="Ensembl" id="ENSVKKP00000027541.1"/>
    </source>
</evidence>
<reference evidence="6" key="2">
    <citation type="submission" date="2025-09" db="UniProtKB">
        <authorList>
            <consortium name="Ensembl"/>
        </authorList>
    </citation>
    <scope>IDENTIFICATION</scope>
</reference>
<dbReference type="Pfam" id="PF11904">
    <property type="entry name" value="ANKRD13_C"/>
    <property type="match status" value="1"/>
</dbReference>
<feature type="domain" description="Ankyrin repeat" evidence="5">
    <location>
        <begin position="68"/>
        <end position="273"/>
    </location>
</feature>
<evidence type="ECO:0000256" key="3">
    <source>
        <dbReference type="ARBA" id="ARBA00023136"/>
    </source>
</evidence>
<feature type="compositionally biased region" description="Basic residues" evidence="4">
    <location>
        <begin position="448"/>
        <end position="460"/>
    </location>
</feature>
<feature type="compositionally biased region" description="Gly residues" evidence="4">
    <location>
        <begin position="420"/>
        <end position="432"/>
    </location>
</feature>
<dbReference type="AlphaFoldDB" id="A0A8D2LWQ1"/>
<dbReference type="Ensembl" id="ENSVKKT00000028209.1">
    <property type="protein sequence ID" value="ENSVKKP00000027541.1"/>
    <property type="gene ID" value="ENSVKKG00000017898.1"/>
</dbReference>
<protein>
    <submittedName>
        <fullName evidence="6">Ankyrin repeat domain 13A</fullName>
    </submittedName>
</protein>
<dbReference type="PANTHER" id="PTHR12447:SF4">
    <property type="entry name" value="ANKYRIN REPEAT DOMAIN-CONTAINING PROTEIN 13A"/>
    <property type="match status" value="1"/>
</dbReference>
<sequence length="638" mass="69705">MVHMVLQHRDYQQTSTTLGGVPELLQKINETPDFYLEMKWEFTSWVPLVSRVCPSDVCRIWKSGAKLRVDITLLGFENMSWERGRRSLIFKGEGTGHWAELIEVNHDERVVATERFEITQQIERLTLDSMTPKSKEVERRLTSPTISTSLDTRSIAFERNTSGFWVWRTERSEVVSDYEAKVYTANNVHVVTKIRTEHLTEEEKRRYKADRNPLESFLGTIEHEYGAQQDLTTEHATTNNPTAITPEEYFDPSFDLKDRDIGRPKEVTTRTQKNPLVPHPECTDHLREREQLQHGGRGPPAGSRRGSAASSLCVRRRPVGFRDPQILPRSRRRQERACPGRGQRDHAVCHPAEPDGVWAEHRGLTAGLQRLHVLLRGTQPSVPKGIAGKLPRERLPAVGPLRLRPGLAAGDGALRPGAAGAGAPAGGGGGGRAAARAAALPPGEVAGRRRFPSKRTRKPGLPRAPGSLARGRLETWAARTAATVPRRGARSTPALLSVTRQDRGPRPALRALGGKGAPVNWGPRAPCLRVPARRTAAGPPLRPPKIQAAPFGDCAPELGGHGAPALAPPHSHLSPSSLPHCSSSKPALLTLPQANVLTPAGASEGAAHILSKLKGNPPASFCVPYRKWGGESAVSSLY</sequence>
<name>A0A8D2LWQ1_VARKO</name>
<evidence type="ECO:0000313" key="7">
    <source>
        <dbReference type="Proteomes" id="UP000694545"/>
    </source>
</evidence>
<feature type="compositionally biased region" description="Polar residues" evidence="4">
    <location>
        <begin position="229"/>
        <end position="243"/>
    </location>
</feature>
<feature type="compositionally biased region" description="Low complexity" evidence="4">
    <location>
        <begin position="555"/>
        <end position="584"/>
    </location>
</feature>
<keyword evidence="7" id="KW-1185">Reference proteome</keyword>
<dbReference type="GO" id="GO:0005737">
    <property type="term" value="C:cytoplasm"/>
    <property type="evidence" value="ECO:0007669"/>
    <property type="project" value="TreeGrafter"/>
</dbReference>
<comment type="subcellular location">
    <subcellularLocation>
        <location evidence="1">Endomembrane system</location>
    </subcellularLocation>
</comment>
<dbReference type="InterPro" id="IPR055285">
    <property type="entry name" value="ANKRD13_C"/>
</dbReference>
<evidence type="ECO:0000256" key="4">
    <source>
        <dbReference type="SAM" id="MobiDB-lite"/>
    </source>
</evidence>
<dbReference type="GO" id="GO:0012505">
    <property type="term" value="C:endomembrane system"/>
    <property type="evidence" value="ECO:0007669"/>
    <property type="project" value="UniProtKB-SubCell"/>
</dbReference>
<evidence type="ECO:0000256" key="1">
    <source>
        <dbReference type="ARBA" id="ARBA00004308"/>
    </source>
</evidence>